<keyword evidence="5" id="KW-1185">Reference proteome</keyword>
<feature type="compositionally biased region" description="Pro residues" evidence="1">
    <location>
        <begin position="599"/>
        <end position="613"/>
    </location>
</feature>
<evidence type="ECO:0000256" key="2">
    <source>
        <dbReference type="SAM" id="Phobius"/>
    </source>
</evidence>
<keyword evidence="2" id="KW-0472">Membrane</keyword>
<dbReference type="EMBL" id="BMLM01000001">
    <property type="protein sequence ID" value="GGN78502.1"/>
    <property type="molecule type" value="Genomic_DNA"/>
</dbReference>
<feature type="transmembrane region" description="Helical" evidence="2">
    <location>
        <begin position="278"/>
        <end position="298"/>
    </location>
</feature>
<evidence type="ECO:0000256" key="1">
    <source>
        <dbReference type="SAM" id="MobiDB-lite"/>
    </source>
</evidence>
<protein>
    <recommendedName>
        <fullName evidence="3">YdbS-like PH domain-containing protein</fullName>
    </recommendedName>
</protein>
<accession>A0ABQ2KC00</accession>
<sequence>MTDGHQHGGPQQHQPWPQQPAPGAGAGAPWSQQQPQQPQPQQPGSAPAPATTARAKAVELADGEWHRLHPATPFLRGGLSFVILVGVLFSIFRDRLIGLFVPPEWAEGAVEDEFGDFVIAQLLWVLIGLLVVVVVGVLLSWLSWRVHRFRITGDQVEVQQGIFVRKHRRAPLNRIQGINVQKPWFARLFGACKFEIQQAGSDSNVDLNYLHSSLADALRTEILNRASGRSTHEADRMAAQRRAGGGIVDDLLRPDAEISHLAPDSLVRIGIGRVIASSLLDGWIAGAIAYTIGVLVLVVGFQQFWAIFALLPAAIGFFAAGVRALSAKLRYSIAATPDGIRLAYGLASTTTEILPPGRIFGLQVKQPLLWRPFGWWQVTFTRAGKQTADGSGQGGQSGQMASYLLPVGDLRDVRAVIGLVLPELARSPLVDQGLFGRAPDAFIVSPPRARAFRWFSVRRNGFHVHEAAFLLRTGRIWRSLQIVPQARVQSAAVSQGPIYGAARLARVQLHVPGGVLSPSIGALDQRDAGLLFDHALRTVKAAIDRDGSESWAASVARHAVLETAPAVQDGLAAPGPLAAPAHAAPQQWPAPQQHGSAPQPWPQQAPEPRPWRPPAQQAPQTPAAEPWRRPEQPPEQQARRHDGGEA</sequence>
<feature type="region of interest" description="Disordered" evidence="1">
    <location>
        <begin position="571"/>
        <end position="646"/>
    </location>
</feature>
<dbReference type="InterPro" id="IPR005182">
    <property type="entry name" value="YdbS-like_PH"/>
</dbReference>
<feature type="domain" description="YdbS-like PH" evidence="3">
    <location>
        <begin position="144"/>
        <end position="222"/>
    </location>
</feature>
<feature type="compositionally biased region" description="Low complexity" evidence="1">
    <location>
        <begin position="571"/>
        <end position="598"/>
    </location>
</feature>
<name>A0ABQ2KC00_9MICO</name>
<keyword evidence="2" id="KW-0812">Transmembrane</keyword>
<feature type="compositionally biased region" description="Basic and acidic residues" evidence="1">
    <location>
        <begin position="626"/>
        <end position="646"/>
    </location>
</feature>
<evidence type="ECO:0000313" key="5">
    <source>
        <dbReference type="Proteomes" id="UP000626982"/>
    </source>
</evidence>
<dbReference type="Pfam" id="PF03703">
    <property type="entry name" value="bPH_2"/>
    <property type="match status" value="2"/>
</dbReference>
<feature type="transmembrane region" description="Helical" evidence="2">
    <location>
        <begin position="74"/>
        <end position="92"/>
    </location>
</feature>
<dbReference type="RefSeq" id="WP_188715589.1">
    <property type="nucleotide sequence ID" value="NZ_BAABBD010000001.1"/>
</dbReference>
<feature type="transmembrane region" description="Helical" evidence="2">
    <location>
        <begin position="304"/>
        <end position="325"/>
    </location>
</feature>
<keyword evidence="2" id="KW-1133">Transmembrane helix</keyword>
<evidence type="ECO:0000259" key="3">
    <source>
        <dbReference type="Pfam" id="PF03703"/>
    </source>
</evidence>
<comment type="caution">
    <text evidence="4">The sequence shown here is derived from an EMBL/GenBank/DDBJ whole genome shotgun (WGS) entry which is preliminary data.</text>
</comment>
<feature type="compositionally biased region" description="Low complexity" evidence="1">
    <location>
        <begin position="614"/>
        <end position="625"/>
    </location>
</feature>
<feature type="region of interest" description="Disordered" evidence="1">
    <location>
        <begin position="1"/>
        <end position="56"/>
    </location>
</feature>
<dbReference type="Proteomes" id="UP000626982">
    <property type="component" value="Unassembled WGS sequence"/>
</dbReference>
<evidence type="ECO:0000313" key="4">
    <source>
        <dbReference type="EMBL" id="GGN78502.1"/>
    </source>
</evidence>
<feature type="transmembrane region" description="Helical" evidence="2">
    <location>
        <begin position="122"/>
        <end position="142"/>
    </location>
</feature>
<feature type="compositionally biased region" description="Low complexity" evidence="1">
    <location>
        <begin position="8"/>
        <end position="36"/>
    </location>
</feature>
<proteinExistence type="predicted"/>
<gene>
    <name evidence="4" type="ORF">GCM10010968_04360</name>
</gene>
<reference evidence="5" key="1">
    <citation type="journal article" date="2019" name="Int. J. Syst. Evol. Microbiol.">
        <title>The Global Catalogue of Microorganisms (GCM) 10K type strain sequencing project: providing services to taxonomists for standard genome sequencing and annotation.</title>
        <authorList>
            <consortium name="The Broad Institute Genomics Platform"/>
            <consortium name="The Broad Institute Genome Sequencing Center for Infectious Disease"/>
            <person name="Wu L."/>
            <person name="Ma J."/>
        </authorList>
    </citation>
    <scope>NUCLEOTIDE SEQUENCE [LARGE SCALE GENOMIC DNA]</scope>
    <source>
        <strain evidence="5">CGMCC 1.6960</strain>
    </source>
</reference>
<organism evidence="4 5">
    <name type="scientific">Agrococcus terreus</name>
    <dbReference type="NCBI Taxonomy" id="574649"/>
    <lineage>
        <taxon>Bacteria</taxon>
        <taxon>Bacillati</taxon>
        <taxon>Actinomycetota</taxon>
        <taxon>Actinomycetes</taxon>
        <taxon>Micrococcales</taxon>
        <taxon>Microbacteriaceae</taxon>
        <taxon>Agrococcus</taxon>
    </lineage>
</organism>
<feature type="domain" description="YdbS-like PH" evidence="3">
    <location>
        <begin position="458"/>
        <end position="527"/>
    </location>
</feature>
<dbReference type="PANTHER" id="PTHR34473:SF2">
    <property type="entry name" value="UPF0699 TRANSMEMBRANE PROTEIN YDBT"/>
    <property type="match status" value="1"/>
</dbReference>
<dbReference type="PANTHER" id="PTHR34473">
    <property type="entry name" value="UPF0699 TRANSMEMBRANE PROTEIN YDBS"/>
    <property type="match status" value="1"/>
</dbReference>